<evidence type="ECO:0000259" key="1">
    <source>
        <dbReference type="Pfam" id="PF01464"/>
    </source>
</evidence>
<dbReference type="InterPro" id="IPR008258">
    <property type="entry name" value="Transglycosylase_SLT_dom_1"/>
</dbReference>
<dbReference type="EMBL" id="MW671054">
    <property type="protein sequence ID" value="QTH79789.1"/>
    <property type="molecule type" value="Genomic_DNA"/>
</dbReference>
<dbReference type="Proteomes" id="UP000678047">
    <property type="component" value="Segment"/>
</dbReference>
<evidence type="ECO:0000313" key="3">
    <source>
        <dbReference type="Proteomes" id="UP000678047"/>
    </source>
</evidence>
<accession>A0A8A6CAB6</accession>
<dbReference type="SUPFAM" id="SSF53955">
    <property type="entry name" value="Lysozyme-like"/>
    <property type="match status" value="1"/>
</dbReference>
<reference evidence="2 3" key="1">
    <citation type="submission" date="2021-02" db="EMBL/GenBank/DDBJ databases">
        <authorList>
            <person name="Jia K."/>
            <person name="Zhang L."/>
            <person name="Liu Z."/>
        </authorList>
    </citation>
    <scope>NUCLEOTIDE SEQUENCE [LARGE SCALE GENOMIC DNA]</scope>
</reference>
<keyword evidence="3" id="KW-1185">Reference proteome</keyword>
<name>A0A8A6CAB6_9CAUD</name>
<sequence>MSLMQPQPTQTLYEKLQASSGDLTGLVNAAGQELGLPEGQMYRIGMVESGLKPEVKNKRSTATGLYQFTKGTWNEVITKYGPQYGIPEGTSAKDPVANAILGAAYLNENATNFKDTFGKDPDITDLYMGHFLGQKGRRKFLEAMQKNPEAPALKFTGKRQVNANPDVFFNEDGSPASLAEVYKRFGNKLSAGEDAGNYIAKTKADIYVDAVRERMMDREFLGQDNQLDIERAVSSQGNFGLPTSGSQPFADLVSDYGLQKPQEVEERSFFDEAWDASMAELRLSSGGRYLNEKALALSAAITKDLGIPQDWDNAAAQVAAAFSGLSQEEMLRFDINKSYEVPEELWPKIYDSGIDKKWTEYIKTAKNHQDLIEKVQLASEMQKADETRRKASLGAGLVGGVVGAIGDPLTFAGGAAIKAGTIGGRMFVAGVEGSVGSVASELGLEMETRGAVESNVAAAALGGFVAGGALRGLGDAFSNFGASVRMRARQEALDSGVDDVTARPDIEVPEGSRYVDLPNEVGAVVDELGNTHSATSVGNPKLMDEAEKEHIRANKGIELGQLNMLSYDLLRSESNEVRGIASDLVRSPTGIEGGGSGKTGMTAEDVLGRLEGLDNVWYTKAMKAREAAYDNSMFSLSNSRTAREDMERTVVEAIESGDLSKLSKEQREYAELITELYVRKFEEGTNPSMFGNTDAPPVFASTRDATRYVPQVFEEGKVNAAKNRFGGQQGWEGLQEAIKDNWRSQWKANHNGVRDKFRAAYAEELKVRTDAAMGKAKEGEGVDVDKMLDELADEYIEKKSYGISRNGDFTHSSGLEDANLDDSLVGIENNNFTMERNVFDSAFRTLAQDGQPFSINELRHFDMVNLAQMYNRRMNGDVAIHAATGKDTKALKDTVVNLPEGKDKHNLDQLVRLITGRARTDNTAPAFNAMMKGLQDMSFASSNAQMWINNLSEVSGWATNRIMFMARNGIPAMKQLFNPETKFTRADLKDFRDGLFGHELNTALQPSYRNVKDALVSQGVSERTARVAAGVRAAGAAVAGPKWNPYTKFLNGTQELLTGMARSGVLADITQEAFGGVKINPAVLKNASVTPDQYRAVLDMLREHVKVVDGEFKPDVAAIRRDRRTNDLWRLADYIASDSVMRTGKVGMNYVARPNSMLNLALQFKSFMLKGLNARTVRLWHESFHGKAIDNAFRVVVGTGVTGAIWAMQIHYRSLGLPEEERKAYLEKMLDEGMVSYQAVSRQAELGPLLGATNLVLGAATGNDIFRLGRSTVDPRSGFYGDPLRADVTSMESVGEAIGKGLYDTFPASRTLTAGVVAPASLFGWANADYGYQSDMQLRSFFEALGSAAPNAPEVQWLINQMAEEAGASGKYMK</sequence>
<dbReference type="InterPro" id="IPR023346">
    <property type="entry name" value="Lysozyme-like_dom_sf"/>
</dbReference>
<organism evidence="2 3">
    <name type="scientific">Aeromonas phage PZL-Ah152</name>
    <dbReference type="NCBI Taxonomy" id="2820393"/>
    <lineage>
        <taxon>Viruses</taxon>
        <taxon>Duplodnaviria</taxon>
        <taxon>Heunggongvirae</taxon>
        <taxon>Uroviricota</taxon>
        <taxon>Caudoviricetes</taxon>
        <taxon>Autographivirales</taxon>
        <taxon>Autotranscriptaviridae</taxon>
        <taxon>Studiervirinae</taxon>
        <taxon>Armandvirus</taxon>
        <taxon>Armandvirus PZLAh152</taxon>
    </lineage>
</organism>
<protein>
    <submittedName>
        <fullName evidence="2">Internal virion protein D</fullName>
    </submittedName>
</protein>
<dbReference type="Gene3D" id="1.10.530.10">
    <property type="match status" value="1"/>
</dbReference>
<evidence type="ECO:0000313" key="2">
    <source>
        <dbReference type="EMBL" id="QTH79789.1"/>
    </source>
</evidence>
<dbReference type="Pfam" id="PF01464">
    <property type="entry name" value="SLT"/>
    <property type="match status" value="1"/>
</dbReference>
<proteinExistence type="predicted"/>
<feature type="domain" description="Transglycosylase SLT" evidence="1">
    <location>
        <begin position="26"/>
        <end position="114"/>
    </location>
</feature>